<organism evidence="2 3">
    <name type="scientific">Sphingomonas abaci</name>
    <dbReference type="NCBI Taxonomy" id="237611"/>
    <lineage>
        <taxon>Bacteria</taxon>
        <taxon>Pseudomonadati</taxon>
        <taxon>Pseudomonadota</taxon>
        <taxon>Alphaproteobacteria</taxon>
        <taxon>Sphingomonadales</taxon>
        <taxon>Sphingomonadaceae</taxon>
        <taxon>Sphingomonas</taxon>
    </lineage>
</organism>
<accession>A0A7W7EZ30</accession>
<protein>
    <submittedName>
        <fullName evidence="2">Uncharacterized protein</fullName>
    </submittedName>
</protein>
<dbReference type="AlphaFoldDB" id="A0A7W7EZ30"/>
<evidence type="ECO:0000256" key="1">
    <source>
        <dbReference type="SAM" id="MobiDB-lite"/>
    </source>
</evidence>
<evidence type="ECO:0000313" key="3">
    <source>
        <dbReference type="Proteomes" id="UP000574769"/>
    </source>
</evidence>
<reference evidence="2 3" key="1">
    <citation type="submission" date="2020-08" db="EMBL/GenBank/DDBJ databases">
        <title>Genomic Encyclopedia of Type Strains, Phase IV (KMG-IV): sequencing the most valuable type-strain genomes for metagenomic binning, comparative biology and taxonomic classification.</title>
        <authorList>
            <person name="Goeker M."/>
        </authorList>
    </citation>
    <scope>NUCLEOTIDE SEQUENCE [LARGE SCALE GENOMIC DNA]</scope>
    <source>
        <strain evidence="2 3">DSM 15867</strain>
    </source>
</reference>
<name>A0A7W7EZ30_9SPHN</name>
<dbReference type="EMBL" id="JACHNY010000005">
    <property type="protein sequence ID" value="MBB4618634.1"/>
    <property type="molecule type" value="Genomic_DNA"/>
</dbReference>
<keyword evidence="3" id="KW-1185">Reference proteome</keyword>
<feature type="region of interest" description="Disordered" evidence="1">
    <location>
        <begin position="1"/>
        <end position="20"/>
    </location>
</feature>
<comment type="caution">
    <text evidence="2">The sequence shown here is derived from an EMBL/GenBank/DDBJ whole genome shotgun (WGS) entry which is preliminary data.</text>
</comment>
<evidence type="ECO:0000313" key="2">
    <source>
        <dbReference type="EMBL" id="MBB4618634.1"/>
    </source>
</evidence>
<dbReference type="Proteomes" id="UP000574769">
    <property type="component" value="Unassembled WGS sequence"/>
</dbReference>
<feature type="compositionally biased region" description="Polar residues" evidence="1">
    <location>
        <begin position="1"/>
        <end position="11"/>
    </location>
</feature>
<gene>
    <name evidence="2" type="ORF">GGQ96_002777</name>
</gene>
<proteinExistence type="predicted"/>
<dbReference type="RefSeq" id="WP_184115658.1">
    <property type="nucleotide sequence ID" value="NZ_JACHNY010000005.1"/>
</dbReference>
<sequence length="62" mass="6868">MSNSEMVQPTQGELVWKNDPPNGEFFGMTRLLVSGSHWIHSIGAGPEVEAEVLQKMKEAQRG</sequence>